<proteinExistence type="inferred from homology"/>
<dbReference type="Gene3D" id="3.30.70.1900">
    <property type="match status" value="1"/>
</dbReference>
<dbReference type="OrthoDB" id="956004at2"/>
<dbReference type="Pfam" id="PF01881">
    <property type="entry name" value="Cas_Cas6_C"/>
    <property type="match status" value="1"/>
</dbReference>
<accession>A0A1T4LQK8</accession>
<dbReference type="AlphaFoldDB" id="A0A1T4LQK8"/>
<keyword evidence="6" id="KW-1185">Reference proteome</keyword>
<dbReference type="CDD" id="cd21140">
    <property type="entry name" value="Cas6_I-like"/>
    <property type="match status" value="1"/>
</dbReference>
<reference evidence="6" key="1">
    <citation type="submission" date="2017-02" db="EMBL/GenBank/DDBJ databases">
        <authorList>
            <person name="Varghese N."/>
            <person name="Submissions S."/>
        </authorList>
    </citation>
    <scope>NUCLEOTIDE SEQUENCE [LARGE SCALE GENOMIC DNA]</scope>
    <source>
        <strain evidence="6">ATCC 51356</strain>
    </source>
</reference>
<gene>
    <name evidence="5" type="ORF">SAMN02745171_00489</name>
</gene>
<evidence type="ECO:0000256" key="3">
    <source>
        <dbReference type="ARBA" id="ARBA00023118"/>
    </source>
</evidence>
<dbReference type="EMBL" id="FUXE01000004">
    <property type="protein sequence ID" value="SJZ57039.1"/>
    <property type="molecule type" value="Genomic_DNA"/>
</dbReference>
<keyword evidence="3" id="KW-0051">Antiviral defense</keyword>
<sequence length="219" mass="25109">MRLHIKTSASNRFIDFNYQHLLTGCIHKWLGKNNNEHGKMSLYSFSWLRNVEVSKEGIKVENGSYFTLNFYDTEQARRVVKSILEEPDMFAGVRVVDIRIEQTPEFSEKERFLLASPILIKRHNEVKETHYTYLDKEADTFMTETLKAKARIAGLDAGNVKVYFDRQFPFPKTKVISYKDVKNKTSLCPIIIEGSPEMIAFAWNVGIGNSTGVGFGALK</sequence>
<protein>
    <submittedName>
        <fullName evidence="5">CRISPR-associated endoribonuclease Cas6</fullName>
    </submittedName>
</protein>
<dbReference type="GO" id="GO:0003723">
    <property type="term" value="F:RNA binding"/>
    <property type="evidence" value="ECO:0007669"/>
    <property type="project" value="UniProtKB-KW"/>
</dbReference>
<name>A0A1T4LQK8_9PORP</name>
<dbReference type="GO" id="GO:0051607">
    <property type="term" value="P:defense response to virus"/>
    <property type="evidence" value="ECO:0007669"/>
    <property type="project" value="UniProtKB-KW"/>
</dbReference>
<evidence type="ECO:0000256" key="1">
    <source>
        <dbReference type="ARBA" id="ARBA00005937"/>
    </source>
</evidence>
<dbReference type="NCBIfam" id="TIGR01877">
    <property type="entry name" value="cas_cas6"/>
    <property type="match status" value="1"/>
</dbReference>
<dbReference type="InterPro" id="IPR049435">
    <property type="entry name" value="Cas_Cas6_C"/>
</dbReference>
<keyword evidence="2" id="KW-0694">RNA-binding</keyword>
<evidence type="ECO:0000259" key="4">
    <source>
        <dbReference type="Pfam" id="PF01881"/>
    </source>
</evidence>
<dbReference type="STRING" id="29524.SAMN02745171_00489"/>
<dbReference type="RefSeq" id="WP_078736448.1">
    <property type="nucleotide sequence ID" value="NZ_FUXE01000004.1"/>
</dbReference>
<evidence type="ECO:0000313" key="5">
    <source>
        <dbReference type="EMBL" id="SJZ57039.1"/>
    </source>
</evidence>
<dbReference type="Proteomes" id="UP000190121">
    <property type="component" value="Unassembled WGS sequence"/>
</dbReference>
<evidence type="ECO:0000313" key="6">
    <source>
        <dbReference type="Proteomes" id="UP000190121"/>
    </source>
</evidence>
<dbReference type="InterPro" id="IPR010156">
    <property type="entry name" value="CRISPR-assoc_prot_Cas6"/>
</dbReference>
<evidence type="ECO:0000256" key="2">
    <source>
        <dbReference type="ARBA" id="ARBA00022884"/>
    </source>
</evidence>
<dbReference type="PANTHER" id="PTHR36984:SF1">
    <property type="entry name" value="CRISPR-ASSOCIATED ENDORIBONUCLEASE CAS6 1"/>
    <property type="match status" value="1"/>
</dbReference>
<organism evidence="5 6">
    <name type="scientific">Porphyromonas circumdentaria</name>
    <dbReference type="NCBI Taxonomy" id="29524"/>
    <lineage>
        <taxon>Bacteria</taxon>
        <taxon>Pseudomonadati</taxon>
        <taxon>Bacteroidota</taxon>
        <taxon>Bacteroidia</taxon>
        <taxon>Bacteroidales</taxon>
        <taxon>Porphyromonadaceae</taxon>
        <taxon>Porphyromonas</taxon>
    </lineage>
</organism>
<comment type="similarity">
    <text evidence="1">Belongs to the CRISPR-associated protein Cas6/Cse3/CasE family.</text>
</comment>
<dbReference type="InterPro" id="IPR045747">
    <property type="entry name" value="CRISPR-assoc_prot_Cas6_N_sf"/>
</dbReference>
<feature type="domain" description="CRISPR associated protein Cas6 C-terminal" evidence="4">
    <location>
        <begin position="102"/>
        <end position="218"/>
    </location>
</feature>
<dbReference type="Gene3D" id="3.30.70.1890">
    <property type="match status" value="1"/>
</dbReference>
<dbReference type="PANTHER" id="PTHR36984">
    <property type="entry name" value="CRISPR-ASSOCIATED ENDORIBONUCLEASE CAS6 1"/>
    <property type="match status" value="1"/>
</dbReference>
<dbReference type="GO" id="GO:0016788">
    <property type="term" value="F:hydrolase activity, acting on ester bonds"/>
    <property type="evidence" value="ECO:0007669"/>
    <property type="project" value="InterPro"/>
</dbReference>